<dbReference type="AlphaFoldDB" id="A0A9D4N6Y6"/>
<keyword evidence="2" id="KW-1185">Reference proteome</keyword>
<gene>
    <name evidence="1" type="ORF">DPMN_012397</name>
</gene>
<accession>A0A9D4N6Y6</accession>
<reference evidence="1" key="1">
    <citation type="journal article" date="2019" name="bioRxiv">
        <title>The Genome of the Zebra Mussel, Dreissena polymorpha: A Resource for Invasive Species Research.</title>
        <authorList>
            <person name="McCartney M.A."/>
            <person name="Auch B."/>
            <person name="Kono T."/>
            <person name="Mallez S."/>
            <person name="Zhang Y."/>
            <person name="Obille A."/>
            <person name="Becker A."/>
            <person name="Abrahante J.E."/>
            <person name="Garbe J."/>
            <person name="Badalamenti J.P."/>
            <person name="Herman A."/>
            <person name="Mangelson H."/>
            <person name="Liachko I."/>
            <person name="Sullivan S."/>
            <person name="Sone E.D."/>
            <person name="Koren S."/>
            <person name="Silverstein K.A.T."/>
            <person name="Beckman K.B."/>
            <person name="Gohl D.M."/>
        </authorList>
    </citation>
    <scope>NUCLEOTIDE SEQUENCE</scope>
    <source>
        <strain evidence="1">Duluth1</strain>
        <tissue evidence="1">Whole animal</tissue>
    </source>
</reference>
<organism evidence="1 2">
    <name type="scientific">Dreissena polymorpha</name>
    <name type="common">Zebra mussel</name>
    <name type="synonym">Mytilus polymorpha</name>
    <dbReference type="NCBI Taxonomy" id="45954"/>
    <lineage>
        <taxon>Eukaryota</taxon>
        <taxon>Metazoa</taxon>
        <taxon>Spiralia</taxon>
        <taxon>Lophotrochozoa</taxon>
        <taxon>Mollusca</taxon>
        <taxon>Bivalvia</taxon>
        <taxon>Autobranchia</taxon>
        <taxon>Heteroconchia</taxon>
        <taxon>Euheterodonta</taxon>
        <taxon>Imparidentia</taxon>
        <taxon>Neoheterodontei</taxon>
        <taxon>Myida</taxon>
        <taxon>Dreissenoidea</taxon>
        <taxon>Dreissenidae</taxon>
        <taxon>Dreissena</taxon>
    </lineage>
</organism>
<protein>
    <submittedName>
        <fullName evidence="1">Uncharacterized protein</fullName>
    </submittedName>
</protein>
<sequence length="60" mass="6909">MCLVYFQICEVTSFQTSVRSCLSTRLAETKKTVLCHLCESKERQLCVEIAVELFNGSRIY</sequence>
<dbReference type="EMBL" id="JAIWYP010000001">
    <property type="protein sequence ID" value="KAH3888364.1"/>
    <property type="molecule type" value="Genomic_DNA"/>
</dbReference>
<reference evidence="1" key="2">
    <citation type="submission" date="2020-11" db="EMBL/GenBank/DDBJ databases">
        <authorList>
            <person name="McCartney M.A."/>
            <person name="Auch B."/>
            <person name="Kono T."/>
            <person name="Mallez S."/>
            <person name="Becker A."/>
            <person name="Gohl D.M."/>
            <person name="Silverstein K.A.T."/>
            <person name="Koren S."/>
            <person name="Bechman K.B."/>
            <person name="Herman A."/>
            <person name="Abrahante J.E."/>
            <person name="Garbe J."/>
        </authorList>
    </citation>
    <scope>NUCLEOTIDE SEQUENCE</scope>
    <source>
        <strain evidence="1">Duluth1</strain>
        <tissue evidence="1">Whole animal</tissue>
    </source>
</reference>
<name>A0A9D4N6Y6_DREPO</name>
<comment type="caution">
    <text evidence="1">The sequence shown here is derived from an EMBL/GenBank/DDBJ whole genome shotgun (WGS) entry which is preliminary data.</text>
</comment>
<dbReference type="Proteomes" id="UP000828390">
    <property type="component" value="Unassembled WGS sequence"/>
</dbReference>
<evidence type="ECO:0000313" key="2">
    <source>
        <dbReference type="Proteomes" id="UP000828390"/>
    </source>
</evidence>
<proteinExistence type="predicted"/>
<evidence type="ECO:0000313" key="1">
    <source>
        <dbReference type="EMBL" id="KAH3888364.1"/>
    </source>
</evidence>